<dbReference type="SUPFAM" id="SSF55729">
    <property type="entry name" value="Acyl-CoA N-acyltransferases (Nat)"/>
    <property type="match status" value="1"/>
</dbReference>
<dbReference type="InterPro" id="IPR016181">
    <property type="entry name" value="Acyl_CoA_acyltransferase"/>
</dbReference>
<dbReference type="InterPro" id="IPR000182">
    <property type="entry name" value="GNAT_dom"/>
</dbReference>
<dbReference type="AlphaFoldDB" id="Q1MYT1"/>
<feature type="domain" description="N-acetyltransferase" evidence="3">
    <location>
        <begin position="6"/>
        <end position="169"/>
    </location>
</feature>
<evidence type="ECO:0000259" key="3">
    <source>
        <dbReference type="PROSITE" id="PS51186"/>
    </source>
</evidence>
<evidence type="ECO:0000313" key="4">
    <source>
        <dbReference type="EMBL" id="EAT11125.1"/>
    </source>
</evidence>
<keyword evidence="1 4" id="KW-0808">Transferase</keyword>
<dbReference type="OrthoDB" id="359414at2"/>
<dbReference type="InterPro" id="IPR051635">
    <property type="entry name" value="SNAT-like"/>
</dbReference>
<evidence type="ECO:0000256" key="1">
    <source>
        <dbReference type="ARBA" id="ARBA00022679"/>
    </source>
</evidence>
<dbReference type="CDD" id="cd04301">
    <property type="entry name" value="NAT_SF"/>
    <property type="match status" value="1"/>
</dbReference>
<comment type="caution">
    <text evidence="4">The sequence shown here is derived from an EMBL/GenBank/DDBJ whole genome shotgun (WGS) entry which is preliminary data.</text>
</comment>
<dbReference type="GO" id="GO:0008080">
    <property type="term" value="F:N-acetyltransferase activity"/>
    <property type="evidence" value="ECO:0007669"/>
    <property type="project" value="UniProtKB-ARBA"/>
</dbReference>
<dbReference type="Pfam" id="PF00583">
    <property type="entry name" value="Acetyltransf_1"/>
    <property type="match status" value="1"/>
</dbReference>
<dbReference type="PANTHER" id="PTHR10908:SF0">
    <property type="entry name" value="SEROTONIN N-ACETYLTRANSFERASE"/>
    <property type="match status" value="1"/>
</dbReference>
<evidence type="ECO:0000256" key="2">
    <source>
        <dbReference type="ARBA" id="ARBA00023315"/>
    </source>
</evidence>
<protein>
    <submittedName>
        <fullName evidence="4">Putative acetyltransferase</fullName>
    </submittedName>
</protein>
<name>Q1MYT1_9GAMM</name>
<proteinExistence type="predicted"/>
<keyword evidence="2" id="KW-0012">Acyltransferase</keyword>
<dbReference type="EMBL" id="AAQH01000023">
    <property type="protein sequence ID" value="EAT11125.1"/>
    <property type="molecule type" value="Genomic_DNA"/>
</dbReference>
<dbReference type="Proteomes" id="UP000004263">
    <property type="component" value="Unassembled WGS sequence"/>
</dbReference>
<dbReference type="PANTHER" id="PTHR10908">
    <property type="entry name" value="SEROTONIN N-ACETYLTRANSFERASE"/>
    <property type="match status" value="1"/>
</dbReference>
<gene>
    <name evidence="4" type="ORF">RED65_05004</name>
</gene>
<evidence type="ECO:0000313" key="5">
    <source>
        <dbReference type="Proteomes" id="UP000004263"/>
    </source>
</evidence>
<keyword evidence="5" id="KW-1185">Reference proteome</keyword>
<dbReference type="Gene3D" id="3.40.630.30">
    <property type="match status" value="1"/>
</dbReference>
<dbReference type="STRING" id="207949.RED65_05004"/>
<accession>Q1MYT1</accession>
<reference evidence="4 5" key="1">
    <citation type="submission" date="2006-03" db="EMBL/GenBank/DDBJ databases">
        <authorList>
            <person name="Pinhassi J."/>
            <person name="Pedros-Alio C."/>
            <person name="Ferriera S."/>
            <person name="Johnson J."/>
            <person name="Kravitz S."/>
            <person name="Halpern A."/>
            <person name="Remington K."/>
            <person name="Beeson K."/>
            <person name="Tran B."/>
            <person name="Rogers Y.-H."/>
            <person name="Friedman R."/>
            <person name="Venter J.C."/>
        </authorList>
    </citation>
    <scope>NUCLEOTIDE SEQUENCE [LARGE SCALE GENOMIC DNA]</scope>
    <source>
        <strain evidence="4 5">RED65</strain>
    </source>
</reference>
<organism evidence="4 5">
    <name type="scientific">Bermanella marisrubri</name>
    <dbReference type="NCBI Taxonomy" id="207949"/>
    <lineage>
        <taxon>Bacteria</taxon>
        <taxon>Pseudomonadati</taxon>
        <taxon>Pseudomonadota</taxon>
        <taxon>Gammaproteobacteria</taxon>
        <taxon>Oceanospirillales</taxon>
        <taxon>Oceanospirillaceae</taxon>
        <taxon>Bermanella</taxon>
    </lineage>
</organism>
<dbReference type="PROSITE" id="PS51186">
    <property type="entry name" value="GNAT"/>
    <property type="match status" value="1"/>
</dbReference>
<sequence length="169" mass="19187">MLFMDFQTRLLEESDVSQILTLQNLCFPEVEPESDISFINKIKQSPSTCWGVFKDGTLKAYLIAIPWRTGRPLSLDQIDVLCVNPNCLYLHDLAVLPEMRGTGAAQTLLKYFFKALLKKKFSRAALVAIQGSKPYWERQGFSVQASSNAINEKLASYGSEAFYMEYHCK</sequence>
<dbReference type="HOGENOM" id="CLU_099842_0_0_6"/>